<keyword evidence="2" id="KW-0732">Signal</keyword>
<sequence>MGKETTVAIFLLFLCVVTATAYDYNGINQEASKTITNRFGNIVKTPTTSHEHPMQEAAPITPENNGGTITNRFGNFIVKTPTTSHEHPMHKAAPIIPVNNGGSSTLQNSDIFV</sequence>
<reference evidence="3" key="1">
    <citation type="submission" date="2019-05" db="EMBL/GenBank/DDBJ databases">
        <title>The de novo reference genome and transcriptome assemblies of the wild tomato species Solanum chilense.</title>
        <authorList>
            <person name="Stam R."/>
            <person name="Nosenko T."/>
            <person name="Hoerger A.C."/>
            <person name="Stephan W."/>
            <person name="Seidel M.A."/>
            <person name="Kuhn J.M.M."/>
            <person name="Haberer G."/>
            <person name="Tellier A."/>
        </authorList>
    </citation>
    <scope>NUCLEOTIDE SEQUENCE</scope>
    <source>
        <tissue evidence="3">Mature leaves</tissue>
    </source>
</reference>
<protein>
    <submittedName>
        <fullName evidence="3">Uncharacterized protein</fullName>
    </submittedName>
</protein>
<evidence type="ECO:0000256" key="1">
    <source>
        <dbReference type="SAM" id="MobiDB-lite"/>
    </source>
</evidence>
<name>A0A6N2BHT0_SOLCI</name>
<feature type="chain" id="PRO_5026748520" evidence="2">
    <location>
        <begin position="22"/>
        <end position="113"/>
    </location>
</feature>
<dbReference type="AlphaFoldDB" id="A0A6N2BHT0"/>
<evidence type="ECO:0000313" key="3">
    <source>
        <dbReference type="EMBL" id="TMW93320.1"/>
    </source>
</evidence>
<gene>
    <name evidence="3" type="ORF">EJD97_011886</name>
</gene>
<feature type="region of interest" description="Disordered" evidence="1">
    <location>
        <begin position="47"/>
        <end position="66"/>
    </location>
</feature>
<accession>A0A6N2BHT0</accession>
<dbReference type="EMBL" id="RXGB01003036">
    <property type="protein sequence ID" value="TMW93320.1"/>
    <property type="molecule type" value="Genomic_DNA"/>
</dbReference>
<proteinExistence type="predicted"/>
<feature type="signal peptide" evidence="2">
    <location>
        <begin position="1"/>
        <end position="21"/>
    </location>
</feature>
<organism evidence="3">
    <name type="scientific">Solanum chilense</name>
    <name type="common">Tomato</name>
    <name type="synonym">Lycopersicon chilense</name>
    <dbReference type="NCBI Taxonomy" id="4083"/>
    <lineage>
        <taxon>Eukaryota</taxon>
        <taxon>Viridiplantae</taxon>
        <taxon>Streptophyta</taxon>
        <taxon>Embryophyta</taxon>
        <taxon>Tracheophyta</taxon>
        <taxon>Spermatophyta</taxon>
        <taxon>Magnoliopsida</taxon>
        <taxon>eudicotyledons</taxon>
        <taxon>Gunneridae</taxon>
        <taxon>Pentapetalae</taxon>
        <taxon>asterids</taxon>
        <taxon>lamiids</taxon>
        <taxon>Solanales</taxon>
        <taxon>Solanaceae</taxon>
        <taxon>Solanoideae</taxon>
        <taxon>Solaneae</taxon>
        <taxon>Solanum</taxon>
        <taxon>Solanum subgen. Lycopersicon</taxon>
    </lineage>
</organism>
<evidence type="ECO:0000256" key="2">
    <source>
        <dbReference type="SAM" id="SignalP"/>
    </source>
</evidence>
<comment type="caution">
    <text evidence="3">The sequence shown here is derived from an EMBL/GenBank/DDBJ whole genome shotgun (WGS) entry which is preliminary data.</text>
</comment>